<dbReference type="GO" id="GO:0016740">
    <property type="term" value="F:transferase activity"/>
    <property type="evidence" value="ECO:0007669"/>
    <property type="project" value="UniProtKB-KW"/>
</dbReference>
<keyword evidence="6" id="KW-0016">Alginate biosynthesis</keyword>
<protein>
    <submittedName>
        <fullName evidence="9">Alginate biosynthesis protein AlgX</fullName>
    </submittedName>
</protein>
<evidence type="ECO:0000256" key="7">
    <source>
        <dbReference type="SAM" id="Phobius"/>
    </source>
</evidence>
<keyword evidence="7" id="KW-1133">Transmembrane helix</keyword>
<dbReference type="OrthoDB" id="8717445at2"/>
<keyword evidence="7" id="KW-0472">Membrane</keyword>
<keyword evidence="3" id="KW-0808">Transferase</keyword>
<proteinExistence type="predicted"/>
<keyword evidence="10" id="KW-1185">Reference proteome</keyword>
<evidence type="ECO:0000313" key="9">
    <source>
        <dbReference type="EMBL" id="VCU70686.1"/>
    </source>
</evidence>
<evidence type="ECO:0000256" key="3">
    <source>
        <dbReference type="ARBA" id="ARBA00022679"/>
    </source>
</evidence>
<gene>
    <name evidence="9" type="primary">algX</name>
    <name evidence="9" type="ORF">PIGHUM_02762</name>
</gene>
<comment type="subcellular location">
    <subcellularLocation>
        <location evidence="1">Periplasm</location>
    </subcellularLocation>
</comment>
<comment type="pathway">
    <text evidence="2">Glycan biosynthesis; alginate biosynthesis.</text>
</comment>
<feature type="domain" description="AlgX/AlgJ SGNH hydrolase-like" evidence="8">
    <location>
        <begin position="92"/>
        <end position="363"/>
    </location>
</feature>
<evidence type="ECO:0000259" key="8">
    <source>
        <dbReference type="Pfam" id="PF16822"/>
    </source>
</evidence>
<evidence type="ECO:0000256" key="6">
    <source>
        <dbReference type="ARBA" id="ARBA00022841"/>
    </source>
</evidence>
<dbReference type="RefSeq" id="WP_124080151.1">
    <property type="nucleotide sequence ID" value="NZ_UWPJ01000022.1"/>
</dbReference>
<evidence type="ECO:0000256" key="4">
    <source>
        <dbReference type="ARBA" id="ARBA00022729"/>
    </source>
</evidence>
<dbReference type="Pfam" id="PF16822">
    <property type="entry name" value="ALGX"/>
    <property type="match status" value="1"/>
</dbReference>
<dbReference type="GO" id="GO:0042121">
    <property type="term" value="P:alginic acid biosynthetic process"/>
    <property type="evidence" value="ECO:0007669"/>
    <property type="project" value="UniProtKB-UniPathway"/>
</dbReference>
<dbReference type="GO" id="GO:0042597">
    <property type="term" value="C:periplasmic space"/>
    <property type="evidence" value="ECO:0007669"/>
    <property type="project" value="UniProtKB-SubCell"/>
</dbReference>
<keyword evidence="4" id="KW-0732">Signal</keyword>
<dbReference type="AlphaFoldDB" id="A0A3P4B580"/>
<keyword evidence="5" id="KW-0574">Periplasm</keyword>
<name>A0A3P4B580_9BURK</name>
<organism evidence="9 10">
    <name type="scientific">Pigmentiphaga humi</name>
    <dbReference type="NCBI Taxonomy" id="2478468"/>
    <lineage>
        <taxon>Bacteria</taxon>
        <taxon>Pseudomonadati</taxon>
        <taxon>Pseudomonadota</taxon>
        <taxon>Betaproteobacteria</taxon>
        <taxon>Burkholderiales</taxon>
        <taxon>Alcaligenaceae</taxon>
        <taxon>Pigmentiphaga</taxon>
    </lineage>
</organism>
<dbReference type="Proteomes" id="UP000277294">
    <property type="component" value="Unassembled WGS sequence"/>
</dbReference>
<dbReference type="UniPathway" id="UPA00286"/>
<evidence type="ECO:0000256" key="5">
    <source>
        <dbReference type="ARBA" id="ARBA00022764"/>
    </source>
</evidence>
<accession>A0A3P4B580</accession>
<keyword evidence="7" id="KW-0812">Transmembrane</keyword>
<sequence length="380" mass="40022">MDQTSSSPGPRYVLAGVIMALTLAAGLASNFYGWFVERVPPTKTPPTWPAFVQGQVTNEVADSMAKAPLPSSAASLERAASWLAVGDLGPRVRQGCHGWLFLADELTPHADGPANGQARARAAAALRDRLAARGVALFVAVVPDKTRIAADQLCGLNRPAAFAPRASDWTAALRAAGVPVLNLEPALRAVGDAAFLRTDTHWSEAGAQAAARAVADAIRALPAGRDALQPLQRYAITQGQPQQRAGDLIRLAGIDWLPARLLPPFDNVRPSTFRKAADAAASPDGGPDADALFGDAGLPRVALIGTSFSRNANFVPFLAAALETPVADYARDGGEFAGAAHAYFQSREFRDTPPRLVIWEIPERSLTRPLGGEPAMLPAP</sequence>
<reference evidence="9 10" key="1">
    <citation type="submission" date="2018-10" db="EMBL/GenBank/DDBJ databases">
        <authorList>
            <person name="Criscuolo A."/>
        </authorList>
    </citation>
    <scope>NUCLEOTIDE SEQUENCE [LARGE SCALE GENOMIC DNA]</scope>
    <source>
        <strain evidence="9">DnA1</strain>
    </source>
</reference>
<evidence type="ECO:0000256" key="2">
    <source>
        <dbReference type="ARBA" id="ARBA00005182"/>
    </source>
</evidence>
<feature type="transmembrane region" description="Helical" evidence="7">
    <location>
        <begin position="12"/>
        <end position="35"/>
    </location>
</feature>
<dbReference type="InterPro" id="IPR031811">
    <property type="entry name" value="ALGX/ALGJ_SGNH-like"/>
</dbReference>
<evidence type="ECO:0000313" key="10">
    <source>
        <dbReference type="Proteomes" id="UP000277294"/>
    </source>
</evidence>
<evidence type="ECO:0000256" key="1">
    <source>
        <dbReference type="ARBA" id="ARBA00004418"/>
    </source>
</evidence>
<dbReference type="EMBL" id="UWPJ01000022">
    <property type="protein sequence ID" value="VCU70686.1"/>
    <property type="molecule type" value="Genomic_DNA"/>
</dbReference>